<name>A0ACC1NT79_9HYPO</name>
<reference evidence="1" key="1">
    <citation type="submission" date="2022-08" db="EMBL/GenBank/DDBJ databases">
        <title>Genome Sequence of Lecanicillium fungicola.</title>
        <authorList>
            <person name="Buettner E."/>
        </authorList>
    </citation>
    <scope>NUCLEOTIDE SEQUENCE</scope>
    <source>
        <strain evidence="1">Babe33</strain>
    </source>
</reference>
<comment type="caution">
    <text evidence="1">The sequence shown here is derived from an EMBL/GenBank/DDBJ whole genome shotgun (WGS) entry which is preliminary data.</text>
</comment>
<dbReference type="Proteomes" id="UP001143910">
    <property type="component" value="Unassembled WGS sequence"/>
</dbReference>
<organism evidence="1 2">
    <name type="scientific">Zarea fungicola</name>
    <dbReference type="NCBI Taxonomy" id="93591"/>
    <lineage>
        <taxon>Eukaryota</taxon>
        <taxon>Fungi</taxon>
        <taxon>Dikarya</taxon>
        <taxon>Ascomycota</taxon>
        <taxon>Pezizomycotina</taxon>
        <taxon>Sordariomycetes</taxon>
        <taxon>Hypocreomycetidae</taxon>
        <taxon>Hypocreales</taxon>
        <taxon>Cordycipitaceae</taxon>
        <taxon>Zarea</taxon>
    </lineage>
</organism>
<sequence>MQPSMTQVEDSTNLPSSKCGASSNNNLAKSWKHRFSLESLCESASPLKESAKNLDGQNSVLLGAARPHSQFYPWQSIKMHATKEAELGWDGDGMNMSCARGRGPFDLADALNYGLTSGEPQLVHFFKSHVRDTHNPLYRDWDTCLSCGSTAAIDIALRMFTSRGHSILVEQFTYTGTMIAARKQGLTTVGIKMDEYGLDPYDLDRVLTNWDSRLGKKPFVLYTIPSGQNPTGTTQPTWRKTQIYEVAENHDLFIIEDDPYYLLSLEPEHGLALPASYLSLDTTGRVLRLDSASKILAPGLRAGWVTGCAQVIDLYVSFADVCTLAPSGPTQAMLVELLVKAWGKDGLSAWISSLSSSYRTRRDIVLVACEKFLDKSICQWSQPEVGMFLWIRLNAEHHQAWGAIQHGDEEQRRQFCKKIEDTICQSAEEAGVIIAQGSWFAAGDLVSNSVYFRLSYVTAPEEALAGAVEKFSHCIDLEFGSSSL</sequence>
<keyword evidence="2" id="KW-1185">Reference proteome</keyword>
<accession>A0ACC1NT79</accession>
<gene>
    <name evidence="1" type="ORF">NQ176_g1321</name>
</gene>
<proteinExistence type="predicted"/>
<protein>
    <submittedName>
        <fullName evidence="1">Uncharacterized protein</fullName>
    </submittedName>
</protein>
<evidence type="ECO:0000313" key="1">
    <source>
        <dbReference type="EMBL" id="KAJ2982537.1"/>
    </source>
</evidence>
<evidence type="ECO:0000313" key="2">
    <source>
        <dbReference type="Proteomes" id="UP001143910"/>
    </source>
</evidence>
<dbReference type="EMBL" id="JANJQO010000071">
    <property type="protein sequence ID" value="KAJ2982537.1"/>
    <property type="molecule type" value="Genomic_DNA"/>
</dbReference>